<gene>
    <name evidence="1" type="ORF">RF11_15362</name>
</gene>
<dbReference type="EMBL" id="JWZT01001335">
    <property type="protein sequence ID" value="KII72189.1"/>
    <property type="molecule type" value="Genomic_DNA"/>
</dbReference>
<organism evidence="1 2">
    <name type="scientific">Thelohanellus kitauei</name>
    <name type="common">Myxosporean</name>
    <dbReference type="NCBI Taxonomy" id="669202"/>
    <lineage>
        <taxon>Eukaryota</taxon>
        <taxon>Metazoa</taxon>
        <taxon>Cnidaria</taxon>
        <taxon>Myxozoa</taxon>
        <taxon>Myxosporea</taxon>
        <taxon>Bivalvulida</taxon>
        <taxon>Platysporina</taxon>
        <taxon>Myxobolidae</taxon>
        <taxon>Thelohanellus</taxon>
    </lineage>
</organism>
<protein>
    <submittedName>
        <fullName evidence="1">Uncharacterized protein</fullName>
    </submittedName>
</protein>
<sequence length="106" mass="11624">MIILSRACIWPFLKTARRAGANCPMGSPPPPKTLWLLKLPLGVWQFGQTKPSLDGSEAVWSMASRATLPGHEHLSTQRRGVVHLLRRAGAFTGCSFEPQLSVKLGF</sequence>
<keyword evidence="2" id="KW-1185">Reference proteome</keyword>
<evidence type="ECO:0000313" key="1">
    <source>
        <dbReference type="EMBL" id="KII72189.1"/>
    </source>
</evidence>
<proteinExistence type="predicted"/>
<evidence type="ECO:0000313" key="2">
    <source>
        <dbReference type="Proteomes" id="UP000031668"/>
    </source>
</evidence>
<accession>A0A0C2J2Z1</accession>
<dbReference type="Proteomes" id="UP000031668">
    <property type="component" value="Unassembled WGS sequence"/>
</dbReference>
<name>A0A0C2J2Z1_THEKT</name>
<dbReference type="AlphaFoldDB" id="A0A0C2J2Z1"/>
<reference evidence="1 2" key="1">
    <citation type="journal article" date="2014" name="Genome Biol. Evol.">
        <title>The genome of the myxosporean Thelohanellus kitauei shows adaptations to nutrient acquisition within its fish host.</title>
        <authorList>
            <person name="Yang Y."/>
            <person name="Xiong J."/>
            <person name="Zhou Z."/>
            <person name="Huo F."/>
            <person name="Miao W."/>
            <person name="Ran C."/>
            <person name="Liu Y."/>
            <person name="Zhang J."/>
            <person name="Feng J."/>
            <person name="Wang M."/>
            <person name="Wang M."/>
            <person name="Wang L."/>
            <person name="Yao B."/>
        </authorList>
    </citation>
    <scope>NUCLEOTIDE SEQUENCE [LARGE SCALE GENOMIC DNA]</scope>
    <source>
        <strain evidence="1">Wuqing</strain>
    </source>
</reference>
<comment type="caution">
    <text evidence="1">The sequence shown here is derived from an EMBL/GenBank/DDBJ whole genome shotgun (WGS) entry which is preliminary data.</text>
</comment>